<keyword evidence="1" id="KW-0732">Signal</keyword>
<sequence length="363" mass="39877">MKKYTICLSLCLMLTCGAAGAFDMDDMHMDQEQHAHTGHDMSSHMGPGFQMVFNPAFSDDIYHVHPAGMWMVSYKFMHVNMDGLQEGTTNIPAGVVSPQGSKPYGFMMTPTRMSMDMQMLMLMYGVSDDLSVMAMASYQSMTMDMLMNMGAGNIPSAPMRTSGFGDTELRGIYKINGYLVGSLGLSIPTGDTHQQIEMMSRTFRAPYDMQLGSGTFDLKPALTYSALSDDALWNWGGQVMYTYHPGNNDDGYKLGNNTKLTTWLQRALGPASAWLRLTFNDTGRIHGQDPEIAKMLDSVNGASMPDADPANYGGQRLDGHLGMSYAKGPFSFGVEGGIPLFQDVNGLQLVNSWYLTTGLQVMF</sequence>
<evidence type="ECO:0000313" key="3">
    <source>
        <dbReference type="Proteomes" id="UP000784128"/>
    </source>
</evidence>
<dbReference type="RefSeq" id="WP_214300952.1">
    <property type="nucleotide sequence ID" value="NZ_JAHDYS010000017.1"/>
</dbReference>
<evidence type="ECO:0008006" key="4">
    <source>
        <dbReference type="Google" id="ProtNLM"/>
    </source>
</evidence>
<dbReference type="EMBL" id="JAHDYS010000017">
    <property type="protein sequence ID" value="MBT1073178.1"/>
    <property type="molecule type" value="Genomic_DNA"/>
</dbReference>
<feature type="chain" id="PRO_5045836239" description="Outer membrane beta-barrel porin/alpha-amylase" evidence="1">
    <location>
        <begin position="22"/>
        <end position="363"/>
    </location>
</feature>
<name>A0ABS5UC02_9BACT</name>
<accession>A0ABS5UC02</accession>
<keyword evidence="3" id="KW-1185">Reference proteome</keyword>
<gene>
    <name evidence="2" type="ORF">KJB30_15395</name>
</gene>
<organism evidence="2 3">
    <name type="scientific">Pelotalea chapellei</name>
    <dbReference type="NCBI Taxonomy" id="44671"/>
    <lineage>
        <taxon>Bacteria</taxon>
        <taxon>Pseudomonadati</taxon>
        <taxon>Thermodesulfobacteriota</taxon>
        <taxon>Desulfuromonadia</taxon>
        <taxon>Geobacterales</taxon>
        <taxon>Geobacteraceae</taxon>
        <taxon>Pelotalea</taxon>
    </lineage>
</organism>
<evidence type="ECO:0000313" key="2">
    <source>
        <dbReference type="EMBL" id="MBT1073178.1"/>
    </source>
</evidence>
<protein>
    <recommendedName>
        <fullName evidence="4">Outer membrane beta-barrel porin/alpha-amylase</fullName>
    </recommendedName>
</protein>
<comment type="caution">
    <text evidence="2">The sequence shown here is derived from an EMBL/GenBank/DDBJ whole genome shotgun (WGS) entry which is preliminary data.</text>
</comment>
<proteinExistence type="predicted"/>
<feature type="signal peptide" evidence="1">
    <location>
        <begin position="1"/>
        <end position="21"/>
    </location>
</feature>
<reference evidence="2 3" key="1">
    <citation type="submission" date="2021-05" db="EMBL/GenBank/DDBJ databases">
        <title>The draft genome of Geobacter chapellei DSM 13688.</title>
        <authorList>
            <person name="Xu Z."/>
            <person name="Masuda Y."/>
            <person name="Itoh H."/>
            <person name="Senoo K."/>
        </authorList>
    </citation>
    <scope>NUCLEOTIDE SEQUENCE [LARGE SCALE GENOMIC DNA]</scope>
    <source>
        <strain evidence="2 3">DSM 13688</strain>
    </source>
</reference>
<evidence type="ECO:0000256" key="1">
    <source>
        <dbReference type="SAM" id="SignalP"/>
    </source>
</evidence>
<dbReference type="Proteomes" id="UP000784128">
    <property type="component" value="Unassembled WGS sequence"/>
</dbReference>